<reference evidence="1" key="1">
    <citation type="journal article" date="2019" name="Sci. Rep.">
        <title>Draft genome of Tanacetum cinerariifolium, the natural source of mosquito coil.</title>
        <authorList>
            <person name="Yamashiro T."/>
            <person name="Shiraishi A."/>
            <person name="Satake H."/>
            <person name="Nakayama K."/>
        </authorList>
    </citation>
    <scope>NUCLEOTIDE SEQUENCE</scope>
</reference>
<evidence type="ECO:0008006" key="2">
    <source>
        <dbReference type="Google" id="ProtNLM"/>
    </source>
</evidence>
<name>A0A699XTK0_TANCI</name>
<dbReference type="AlphaFoldDB" id="A0A699XTK0"/>
<gene>
    <name evidence="1" type="ORF">Tci_935178</name>
</gene>
<protein>
    <recommendedName>
        <fullName evidence="2">Retrovirus-related Pol polyprotein from transposon TNT 1-94</fullName>
    </recommendedName>
</protein>
<accession>A0A699XTK0</accession>
<proteinExistence type="predicted"/>
<dbReference type="EMBL" id="BKCJ011964712">
    <property type="protein sequence ID" value="GFD63209.1"/>
    <property type="molecule type" value="Genomic_DNA"/>
</dbReference>
<evidence type="ECO:0000313" key="1">
    <source>
        <dbReference type="EMBL" id="GFD63209.1"/>
    </source>
</evidence>
<organism evidence="1">
    <name type="scientific">Tanacetum cinerariifolium</name>
    <name type="common">Dalmatian daisy</name>
    <name type="synonym">Chrysanthemum cinerariifolium</name>
    <dbReference type="NCBI Taxonomy" id="118510"/>
    <lineage>
        <taxon>Eukaryota</taxon>
        <taxon>Viridiplantae</taxon>
        <taxon>Streptophyta</taxon>
        <taxon>Embryophyta</taxon>
        <taxon>Tracheophyta</taxon>
        <taxon>Spermatophyta</taxon>
        <taxon>Magnoliopsida</taxon>
        <taxon>eudicotyledons</taxon>
        <taxon>Gunneridae</taxon>
        <taxon>Pentapetalae</taxon>
        <taxon>asterids</taxon>
        <taxon>campanulids</taxon>
        <taxon>Asterales</taxon>
        <taxon>Asteraceae</taxon>
        <taxon>Asteroideae</taxon>
        <taxon>Anthemideae</taxon>
        <taxon>Anthemidinae</taxon>
        <taxon>Tanacetum</taxon>
    </lineage>
</organism>
<comment type="caution">
    <text evidence="1">The sequence shown here is derived from an EMBL/GenBank/DDBJ whole genome shotgun (WGS) entry which is preliminary data.</text>
</comment>
<sequence length="50" mass="5865">MSKQYTKPRRKRDAEWFKDKVLLVQAQANGQVLQEEELEFLVDPGIQESS</sequence>
<feature type="non-terminal residue" evidence="1">
    <location>
        <position position="50"/>
    </location>
</feature>